<dbReference type="InterPro" id="IPR001611">
    <property type="entry name" value="Leu-rich_rpt"/>
</dbReference>
<dbReference type="AlphaFoldDB" id="A0A6A5A4G0"/>
<dbReference type="Gene3D" id="3.80.10.10">
    <property type="entry name" value="Ribonuclease Inhibitor"/>
    <property type="match status" value="2"/>
</dbReference>
<dbReference type="SUPFAM" id="SSF52047">
    <property type="entry name" value="RNI-like"/>
    <property type="match status" value="1"/>
</dbReference>
<gene>
    <name evidence="1" type="ORF">AaE_009595</name>
</gene>
<dbReference type="InterPro" id="IPR032675">
    <property type="entry name" value="LRR_dom_sf"/>
</dbReference>
<dbReference type="Pfam" id="PF13516">
    <property type="entry name" value="LRR_6"/>
    <property type="match status" value="1"/>
</dbReference>
<dbReference type="VEuPathDB" id="FungiDB:H257_17031"/>
<comment type="caution">
    <text evidence="1">The sequence shown here is derived from an EMBL/GenBank/DDBJ whole genome shotgun (WGS) entry which is preliminary data.</text>
</comment>
<evidence type="ECO:0000313" key="1">
    <source>
        <dbReference type="EMBL" id="KAF0726528.1"/>
    </source>
</evidence>
<accession>A0A6A5A4G0</accession>
<organism evidence="1 2">
    <name type="scientific">Aphanomyces astaci</name>
    <name type="common">Crayfish plague agent</name>
    <dbReference type="NCBI Taxonomy" id="112090"/>
    <lineage>
        <taxon>Eukaryota</taxon>
        <taxon>Sar</taxon>
        <taxon>Stramenopiles</taxon>
        <taxon>Oomycota</taxon>
        <taxon>Saprolegniomycetes</taxon>
        <taxon>Saprolegniales</taxon>
        <taxon>Verrucalvaceae</taxon>
        <taxon>Aphanomyces</taxon>
    </lineage>
</organism>
<proteinExistence type="predicted"/>
<feature type="non-terminal residue" evidence="1">
    <location>
        <position position="291"/>
    </location>
</feature>
<dbReference type="Proteomes" id="UP000469452">
    <property type="component" value="Unassembled WGS sequence"/>
</dbReference>
<protein>
    <recommendedName>
        <fullName evidence="3">F-box domain-containing protein</fullName>
    </recommendedName>
</protein>
<evidence type="ECO:0008006" key="3">
    <source>
        <dbReference type="Google" id="ProtNLM"/>
    </source>
</evidence>
<name>A0A6A5A4G0_APHAT</name>
<dbReference type="EMBL" id="VJMI01015560">
    <property type="protein sequence ID" value="KAF0726528.1"/>
    <property type="molecule type" value="Genomic_DNA"/>
</dbReference>
<reference evidence="1 2" key="1">
    <citation type="submission" date="2019-06" db="EMBL/GenBank/DDBJ databases">
        <title>Genomics analysis of Aphanomyces spp. identifies a new class of oomycete effector associated with host adaptation.</title>
        <authorList>
            <person name="Gaulin E."/>
        </authorList>
    </citation>
    <scope>NUCLEOTIDE SEQUENCE [LARGE SCALE GENOMIC DNA]</scope>
    <source>
        <strain evidence="1 2">E</strain>
    </source>
</reference>
<evidence type="ECO:0000313" key="2">
    <source>
        <dbReference type="Proteomes" id="UP000469452"/>
    </source>
</evidence>
<sequence length="291" mass="32829">MGGSFSQPNHGLDVCLNLGSAQLGSLAPVLEFASSASSHLVHLDVELAKFSDSVVSDDMLRHTNHWLTTTPVQVFKFSAWKWTHRWGLSMVVDTFFQALFGCPTMQTLAISKCNLMDMSELPTVLTMHELCLTYCTLGPLELRHLADKLRHSHVRHLTIHRIKPITHKRTRLCISSIGELPNPTANDHGGRAFRVEMEPIGQSHEGATCLATALRSNTSIQHLDLRLNGISEIGAEKFRMMSPVPSLQIMESKDWHNRIVQVKNVQKFHIWLEESPILQVPLHTENFYLDQ</sequence>